<comment type="caution">
    <text evidence="2">The sequence shown here is derived from an EMBL/GenBank/DDBJ whole genome shotgun (WGS) entry which is preliminary data.</text>
</comment>
<keyword evidence="3" id="KW-1185">Reference proteome</keyword>
<dbReference type="CDD" id="cd05244">
    <property type="entry name" value="BVR-B_like_SDR_a"/>
    <property type="match status" value="1"/>
</dbReference>
<accession>A0A4Q7VQG4</accession>
<dbReference type="SUPFAM" id="SSF51735">
    <property type="entry name" value="NAD(P)-binding Rossmann-fold domains"/>
    <property type="match status" value="1"/>
</dbReference>
<dbReference type="OrthoDB" id="7352421at2"/>
<evidence type="ECO:0000313" key="2">
    <source>
        <dbReference type="EMBL" id="RZT98534.1"/>
    </source>
</evidence>
<dbReference type="InterPro" id="IPR051606">
    <property type="entry name" value="Polyketide_Oxido-like"/>
</dbReference>
<dbReference type="AlphaFoldDB" id="A0A4Q7VQG4"/>
<dbReference type="PANTHER" id="PTHR43355">
    <property type="entry name" value="FLAVIN REDUCTASE (NADPH)"/>
    <property type="match status" value="1"/>
</dbReference>
<name>A0A4Q7VQG4_9BURK</name>
<sequence>MKIALIGATGFIGSALLTEALARGHQITALVAHPEKLQAQDNLAIEQTDVLDGAKLAAQLQGHDAVISAFSGHAQQDVYGYYMKGVDSIIAATKQAAIKRLLIVGGAGSLYAQPGVLVIDTPDFPQQWKATAQGARDVLEQLRNESDLDWSMLSPSAIIEPGERTGTFRQAGDELIVDAGGQSRISTQDFALAMIDELETPRHVRARFTVGY</sequence>
<dbReference type="Proteomes" id="UP000293398">
    <property type="component" value="Unassembled WGS sequence"/>
</dbReference>
<dbReference type="GO" id="GO:0016646">
    <property type="term" value="F:oxidoreductase activity, acting on the CH-NH group of donors, NAD or NADP as acceptor"/>
    <property type="evidence" value="ECO:0007669"/>
    <property type="project" value="TreeGrafter"/>
</dbReference>
<dbReference type="InterPro" id="IPR036291">
    <property type="entry name" value="NAD(P)-bd_dom_sf"/>
</dbReference>
<evidence type="ECO:0000259" key="1">
    <source>
        <dbReference type="Pfam" id="PF13460"/>
    </source>
</evidence>
<dbReference type="Pfam" id="PF13460">
    <property type="entry name" value="NAD_binding_10"/>
    <property type="match status" value="1"/>
</dbReference>
<dbReference type="EMBL" id="SHKO01000001">
    <property type="protein sequence ID" value="RZT98534.1"/>
    <property type="molecule type" value="Genomic_DNA"/>
</dbReference>
<dbReference type="Gene3D" id="3.40.50.720">
    <property type="entry name" value="NAD(P)-binding Rossmann-like Domain"/>
    <property type="match status" value="1"/>
</dbReference>
<dbReference type="PANTHER" id="PTHR43355:SF2">
    <property type="entry name" value="FLAVIN REDUCTASE (NADPH)"/>
    <property type="match status" value="1"/>
</dbReference>
<evidence type="ECO:0000313" key="3">
    <source>
        <dbReference type="Proteomes" id="UP000293398"/>
    </source>
</evidence>
<protein>
    <recommendedName>
        <fullName evidence="1">NAD(P)-binding domain-containing protein</fullName>
    </recommendedName>
</protein>
<reference evidence="2 3" key="1">
    <citation type="submission" date="2019-02" db="EMBL/GenBank/DDBJ databases">
        <title>Genomic Encyclopedia of Type Strains, Phase IV (KMG-IV): sequencing the most valuable type-strain genomes for metagenomic binning, comparative biology and taxonomic classification.</title>
        <authorList>
            <person name="Goeker M."/>
        </authorList>
    </citation>
    <scope>NUCLEOTIDE SEQUENCE [LARGE SCALE GENOMIC DNA]</scope>
    <source>
        <strain evidence="2 3">DSM 23814</strain>
    </source>
</reference>
<feature type="domain" description="NAD(P)-binding" evidence="1">
    <location>
        <begin position="7"/>
        <end position="200"/>
    </location>
</feature>
<gene>
    <name evidence="2" type="ORF">EV681_0312</name>
</gene>
<organism evidence="2 3">
    <name type="scientific">Advenella incenata</name>
    <dbReference type="NCBI Taxonomy" id="267800"/>
    <lineage>
        <taxon>Bacteria</taxon>
        <taxon>Pseudomonadati</taxon>
        <taxon>Pseudomonadota</taxon>
        <taxon>Betaproteobacteria</taxon>
        <taxon>Burkholderiales</taxon>
        <taxon>Alcaligenaceae</taxon>
    </lineage>
</organism>
<dbReference type="RefSeq" id="WP_128393603.1">
    <property type="nucleotide sequence ID" value="NZ_SHKO01000001.1"/>
</dbReference>
<dbReference type="InterPro" id="IPR016040">
    <property type="entry name" value="NAD(P)-bd_dom"/>
</dbReference>
<proteinExistence type="predicted"/>